<gene>
    <name evidence="1" type="ORF">SAMEA3545359_01291</name>
</gene>
<dbReference type="EMBL" id="FMHG01000001">
    <property type="protein sequence ID" value="SCJ65764.1"/>
    <property type="molecule type" value="Genomic_DNA"/>
</dbReference>
<dbReference type="AlphaFoldDB" id="A0A1C6I728"/>
<organism evidence="1">
    <name type="scientific">uncultured Anaerotruncus sp</name>
    <dbReference type="NCBI Taxonomy" id="905011"/>
    <lineage>
        <taxon>Bacteria</taxon>
        <taxon>Bacillati</taxon>
        <taxon>Bacillota</taxon>
        <taxon>Clostridia</taxon>
        <taxon>Eubacteriales</taxon>
        <taxon>Oscillospiraceae</taxon>
        <taxon>Anaerotruncus</taxon>
        <taxon>environmental samples</taxon>
    </lineage>
</organism>
<reference evidence="1" key="1">
    <citation type="submission" date="2015-09" db="EMBL/GenBank/DDBJ databases">
        <authorList>
            <consortium name="Pathogen Informatics"/>
        </authorList>
    </citation>
    <scope>NUCLEOTIDE SEQUENCE</scope>
    <source>
        <strain evidence="1">2789STDY5834896</strain>
    </source>
</reference>
<protein>
    <submittedName>
        <fullName evidence="1">Uncharacterized protein</fullName>
    </submittedName>
</protein>
<proteinExistence type="predicted"/>
<accession>A0A1C6I728</accession>
<name>A0A1C6I728_9FIRM</name>
<evidence type="ECO:0000313" key="1">
    <source>
        <dbReference type="EMBL" id="SCJ65764.1"/>
    </source>
</evidence>
<sequence>MDNMLEIDGVALPIPNSFAPGYSDVDSEDSGRNLEATMIRDVIAKKRKLEIEYSRLTAAEIQTVLRATAPKYFRITYPDPELGHPNTIEAYCANKPVSLLRVRNGKKYWSVNLSITER</sequence>